<dbReference type="Gramene" id="ERN03974">
    <property type="protein sequence ID" value="ERN03974"/>
    <property type="gene ID" value="AMTR_s00079p00111450"/>
</dbReference>
<dbReference type="KEGG" id="atr:18432124"/>
<proteinExistence type="predicted"/>
<dbReference type="GO" id="GO:0031124">
    <property type="term" value="P:mRNA 3'-end processing"/>
    <property type="evidence" value="ECO:0007669"/>
    <property type="project" value="InterPro"/>
</dbReference>
<protein>
    <recommendedName>
        <fullName evidence="6">Cleavage stimulation factor subunit 2 hinge domain-containing protein</fullName>
    </recommendedName>
</protein>
<dbReference type="Gene3D" id="1.25.40.630">
    <property type="match status" value="1"/>
</dbReference>
<evidence type="ECO:0000259" key="2">
    <source>
        <dbReference type="Pfam" id="PF14304"/>
    </source>
</evidence>
<dbReference type="Pfam" id="PF14327">
    <property type="entry name" value="CSTF2_hinge"/>
    <property type="match status" value="1"/>
</dbReference>
<feature type="domain" description="Transcription termination and cleavage factor C-terminal" evidence="2">
    <location>
        <begin position="346"/>
        <end position="373"/>
    </location>
</feature>
<dbReference type="GO" id="GO:0006396">
    <property type="term" value="P:RNA processing"/>
    <property type="evidence" value="ECO:0000318"/>
    <property type="project" value="GO_Central"/>
</dbReference>
<dbReference type="InterPro" id="IPR026896">
    <property type="entry name" value="CSTF_C"/>
</dbReference>
<evidence type="ECO:0000313" key="4">
    <source>
        <dbReference type="EMBL" id="ERN03974.1"/>
    </source>
</evidence>
<dbReference type="OMA" id="NSQSMQM"/>
<feature type="compositionally biased region" description="Polar residues" evidence="1">
    <location>
        <begin position="226"/>
        <end position="248"/>
    </location>
</feature>
<dbReference type="GO" id="GO:0035194">
    <property type="term" value="P:regulatory ncRNA-mediated post-transcriptional gene silencing"/>
    <property type="evidence" value="ECO:0000318"/>
    <property type="project" value="GO_Central"/>
</dbReference>
<dbReference type="InterPro" id="IPR025742">
    <property type="entry name" value="CSTF2_hinge"/>
</dbReference>
<dbReference type="Pfam" id="PF14304">
    <property type="entry name" value="CSTF_C"/>
    <property type="match status" value="1"/>
</dbReference>
<sequence length="376" mass="40321">MMANNLSFSTTASQKQGDASMTSHLAGMSKSQLYDIMSQMKALIEQNQQQARQILVANPPLTKALFQAQIMLGMVQPPQVMPNIQQSVPQQPQQSAMAGPQPSLQAPPNQGPLGSQNVTRQTQSLQAPITTPASQPPVTQSAPLHSLQAQGAQHSQSQLSAQMPMTFPQPTHVHNIPLHSAPQPSISGPQASGSSSHAAQQSLQSSSGVLPLQPLLPQFPRPPMQSFSHQVHPQHGFQPSSVPQQLHSQPMYHSGINPPTSIGVPSFPQGQPQLLSHPPPPPPQVYQTSSHGGVEQSSQGGSGAPWLPGPSESGVGGGQLPPPPPIMAGQMQMPRQQLQPDVEKALQQVMNLPPEQINLLPPEQRQQILQLQQWFR</sequence>
<dbReference type="Gene3D" id="1.10.20.70">
    <property type="entry name" value="Transcription termination and cleavage factor, C-terminal domain"/>
    <property type="match status" value="1"/>
</dbReference>
<organism evidence="4 5">
    <name type="scientific">Amborella trichopoda</name>
    <dbReference type="NCBI Taxonomy" id="13333"/>
    <lineage>
        <taxon>Eukaryota</taxon>
        <taxon>Viridiplantae</taxon>
        <taxon>Streptophyta</taxon>
        <taxon>Embryophyta</taxon>
        <taxon>Tracheophyta</taxon>
        <taxon>Spermatophyta</taxon>
        <taxon>Magnoliopsida</taxon>
        <taxon>Amborellales</taxon>
        <taxon>Amborellaceae</taxon>
        <taxon>Amborella</taxon>
    </lineage>
</organism>
<dbReference type="AlphaFoldDB" id="W1P8G3"/>
<evidence type="ECO:0008006" key="6">
    <source>
        <dbReference type="Google" id="ProtNLM"/>
    </source>
</evidence>
<feature type="region of interest" description="Disordered" evidence="1">
    <location>
        <begin position="85"/>
        <end position="338"/>
    </location>
</feature>
<feature type="compositionally biased region" description="Low complexity" evidence="1">
    <location>
        <begin position="180"/>
        <end position="216"/>
    </location>
</feature>
<evidence type="ECO:0000256" key="1">
    <source>
        <dbReference type="SAM" id="MobiDB-lite"/>
    </source>
</evidence>
<accession>W1P8G3</accession>
<feature type="compositionally biased region" description="Low complexity" evidence="1">
    <location>
        <begin position="85"/>
        <end position="95"/>
    </location>
</feature>
<dbReference type="OrthoDB" id="272703at2759"/>
<feature type="region of interest" description="Disordered" evidence="1">
    <location>
        <begin position="1"/>
        <end position="20"/>
    </location>
</feature>
<reference evidence="5" key="1">
    <citation type="journal article" date="2013" name="Science">
        <title>The Amborella genome and the evolution of flowering plants.</title>
        <authorList>
            <consortium name="Amborella Genome Project"/>
        </authorList>
    </citation>
    <scope>NUCLEOTIDE SEQUENCE [LARGE SCALE GENOMIC DNA]</scope>
</reference>
<dbReference type="eggNOG" id="ENOG502QRPP">
    <property type="taxonomic scope" value="Eukaryota"/>
</dbReference>
<name>W1P8G3_AMBTC</name>
<gene>
    <name evidence="4" type="ORF">AMTR_s00079p00111450</name>
</gene>
<feature type="compositionally biased region" description="Low complexity" evidence="1">
    <location>
        <begin position="289"/>
        <end position="299"/>
    </location>
</feature>
<feature type="compositionally biased region" description="Polar residues" evidence="1">
    <location>
        <begin position="102"/>
        <end position="163"/>
    </location>
</feature>
<dbReference type="STRING" id="13333.W1P8G3"/>
<evidence type="ECO:0000313" key="5">
    <source>
        <dbReference type="Proteomes" id="UP000017836"/>
    </source>
</evidence>
<dbReference type="HOGENOM" id="CLU_064826_0_0_1"/>
<feature type="domain" description="Cleavage stimulation factor subunit 2 hinge" evidence="3">
    <location>
        <begin position="21"/>
        <end position="80"/>
    </location>
</feature>
<dbReference type="PANTHER" id="PTHR47866">
    <property type="entry name" value="HYDROXYPROLINE-RICH GLYCOPROTEIN FAMILY PROTEIN"/>
    <property type="match status" value="1"/>
</dbReference>
<dbReference type="Proteomes" id="UP000017836">
    <property type="component" value="Unassembled WGS sequence"/>
</dbReference>
<evidence type="ECO:0000259" key="3">
    <source>
        <dbReference type="Pfam" id="PF14327"/>
    </source>
</evidence>
<dbReference type="InterPro" id="IPR038192">
    <property type="entry name" value="CSTF_C_sf"/>
</dbReference>
<keyword evidence="5" id="KW-1185">Reference proteome</keyword>
<dbReference type="EMBL" id="KI394313">
    <property type="protein sequence ID" value="ERN03974.1"/>
    <property type="molecule type" value="Genomic_DNA"/>
</dbReference>
<dbReference type="PANTHER" id="PTHR47866:SF2">
    <property type="entry name" value="HYDROXYPROLINE-RICH GLYCOPROTEIN FAMILY PROTEIN"/>
    <property type="match status" value="1"/>
</dbReference>